<name>A0ABQ1IU72_9SPHN</name>
<dbReference type="Proteomes" id="UP000614261">
    <property type="component" value="Unassembled WGS sequence"/>
</dbReference>
<evidence type="ECO:0000313" key="3">
    <source>
        <dbReference type="EMBL" id="GGB50718.1"/>
    </source>
</evidence>
<protein>
    <recommendedName>
        <fullName evidence="2">TadE-like domain-containing protein</fullName>
    </recommendedName>
</protein>
<feature type="domain" description="TadE-like" evidence="2">
    <location>
        <begin position="12"/>
        <end position="54"/>
    </location>
</feature>
<keyword evidence="1" id="KW-1133">Transmembrane helix</keyword>
<evidence type="ECO:0000259" key="2">
    <source>
        <dbReference type="Pfam" id="PF07811"/>
    </source>
</evidence>
<sequence>MNLRRLMRSSSGAAILEFALLAPLFIAMLFGLIEFGRAYWTRQTLTEVAFHTARCMALDEACGTQQQRVTFAVARARDYAITVAPGAVAATSGGTCRGQVNSHEVAISIPFSSPIAGFGVLPERLQANACFPVFSGG</sequence>
<dbReference type="RefSeq" id="WP_188512482.1">
    <property type="nucleotide sequence ID" value="NZ_BMGD01000001.1"/>
</dbReference>
<reference evidence="4" key="1">
    <citation type="journal article" date="2019" name="Int. J. Syst. Evol. Microbiol.">
        <title>The Global Catalogue of Microorganisms (GCM) 10K type strain sequencing project: providing services to taxonomists for standard genome sequencing and annotation.</title>
        <authorList>
            <consortium name="The Broad Institute Genomics Platform"/>
            <consortium name="The Broad Institute Genome Sequencing Center for Infectious Disease"/>
            <person name="Wu L."/>
            <person name="Ma J."/>
        </authorList>
    </citation>
    <scope>NUCLEOTIDE SEQUENCE [LARGE SCALE GENOMIC DNA]</scope>
    <source>
        <strain evidence="4">CGMCC 1.12851</strain>
    </source>
</reference>
<dbReference type="InterPro" id="IPR012495">
    <property type="entry name" value="TadE-like_dom"/>
</dbReference>
<gene>
    <name evidence="3" type="ORF">GCM10010833_01750</name>
</gene>
<organism evidence="3 4">
    <name type="scientific">Blastomonas aquatica</name>
    <dbReference type="NCBI Taxonomy" id="1510276"/>
    <lineage>
        <taxon>Bacteria</taxon>
        <taxon>Pseudomonadati</taxon>
        <taxon>Pseudomonadota</taxon>
        <taxon>Alphaproteobacteria</taxon>
        <taxon>Sphingomonadales</taxon>
        <taxon>Sphingomonadaceae</taxon>
        <taxon>Blastomonas</taxon>
    </lineage>
</organism>
<keyword evidence="1" id="KW-0472">Membrane</keyword>
<keyword evidence="4" id="KW-1185">Reference proteome</keyword>
<accession>A0ABQ1IU72</accession>
<feature type="transmembrane region" description="Helical" evidence="1">
    <location>
        <begin position="12"/>
        <end position="33"/>
    </location>
</feature>
<evidence type="ECO:0000313" key="4">
    <source>
        <dbReference type="Proteomes" id="UP000614261"/>
    </source>
</evidence>
<proteinExistence type="predicted"/>
<comment type="caution">
    <text evidence="3">The sequence shown here is derived from an EMBL/GenBank/DDBJ whole genome shotgun (WGS) entry which is preliminary data.</text>
</comment>
<evidence type="ECO:0000256" key="1">
    <source>
        <dbReference type="SAM" id="Phobius"/>
    </source>
</evidence>
<keyword evidence="1" id="KW-0812">Transmembrane</keyword>
<dbReference type="Pfam" id="PF07811">
    <property type="entry name" value="TadE"/>
    <property type="match status" value="1"/>
</dbReference>
<dbReference type="EMBL" id="BMGD01000001">
    <property type="protein sequence ID" value="GGB50718.1"/>
    <property type="molecule type" value="Genomic_DNA"/>
</dbReference>